<dbReference type="EMBL" id="OX597815">
    <property type="protein sequence ID" value="CAI9717661.1"/>
    <property type="molecule type" value="Genomic_DNA"/>
</dbReference>
<reference evidence="1" key="1">
    <citation type="submission" date="2023-08" db="EMBL/GenBank/DDBJ databases">
        <authorList>
            <person name="Alioto T."/>
            <person name="Alioto T."/>
            <person name="Gomez Garrido J."/>
        </authorList>
    </citation>
    <scope>NUCLEOTIDE SEQUENCE</scope>
</reference>
<evidence type="ECO:0000313" key="2">
    <source>
        <dbReference type="Proteomes" id="UP001162480"/>
    </source>
</evidence>
<evidence type="ECO:0000313" key="1">
    <source>
        <dbReference type="EMBL" id="CAI9717661.1"/>
    </source>
</evidence>
<proteinExistence type="predicted"/>
<keyword evidence="2" id="KW-1185">Reference proteome</keyword>
<accession>A0AA36AK62</accession>
<dbReference type="AlphaFoldDB" id="A0AA36AK62"/>
<name>A0AA36AK62_OCTVU</name>
<dbReference type="Proteomes" id="UP001162480">
    <property type="component" value="Chromosome 2"/>
</dbReference>
<organism evidence="1 2">
    <name type="scientific">Octopus vulgaris</name>
    <name type="common">Common octopus</name>
    <dbReference type="NCBI Taxonomy" id="6645"/>
    <lineage>
        <taxon>Eukaryota</taxon>
        <taxon>Metazoa</taxon>
        <taxon>Spiralia</taxon>
        <taxon>Lophotrochozoa</taxon>
        <taxon>Mollusca</taxon>
        <taxon>Cephalopoda</taxon>
        <taxon>Coleoidea</taxon>
        <taxon>Octopodiformes</taxon>
        <taxon>Octopoda</taxon>
        <taxon>Incirrata</taxon>
        <taxon>Octopodidae</taxon>
        <taxon>Octopus</taxon>
    </lineage>
</organism>
<sequence>MDKELEGRNRKFADVARELDDNVEIEMGKYKKLLILLVGLLESCFARSEILNEDTEDAGDAFSLEKRSEILYEDNLSGAEDASGAGDGLSIEKRSLASSASMSQCYGKRNCRRRGK</sequence>
<gene>
    <name evidence="1" type="ORF">OCTVUL_1B013097</name>
</gene>
<protein>
    <submittedName>
        <fullName evidence="1">Uncharacterized protein</fullName>
    </submittedName>
</protein>